<reference evidence="4 5" key="1">
    <citation type="submission" date="2024-03" db="EMBL/GenBank/DDBJ databases">
        <title>Draft genome sequence of Klenkia terrae.</title>
        <authorList>
            <person name="Duangmal K."/>
            <person name="Chantavorakit T."/>
        </authorList>
    </citation>
    <scope>NUCLEOTIDE SEQUENCE [LARGE SCALE GENOMIC DNA]</scope>
    <source>
        <strain evidence="4 5">JCM 17786</strain>
    </source>
</reference>
<feature type="DNA-binding region" description="H-T-H motif" evidence="2">
    <location>
        <begin position="35"/>
        <end position="54"/>
    </location>
</feature>
<evidence type="ECO:0000259" key="3">
    <source>
        <dbReference type="PROSITE" id="PS50977"/>
    </source>
</evidence>
<dbReference type="Pfam" id="PF17940">
    <property type="entry name" value="TetR_C_31"/>
    <property type="match status" value="1"/>
</dbReference>
<dbReference type="SUPFAM" id="SSF46689">
    <property type="entry name" value="Homeodomain-like"/>
    <property type="match status" value="1"/>
</dbReference>
<gene>
    <name evidence="4" type="ORF">UXQ13_15020</name>
</gene>
<protein>
    <submittedName>
        <fullName evidence="4">TetR family transcriptional regulator</fullName>
    </submittedName>
</protein>
<evidence type="ECO:0000313" key="5">
    <source>
        <dbReference type="Proteomes" id="UP001373496"/>
    </source>
</evidence>
<evidence type="ECO:0000313" key="4">
    <source>
        <dbReference type="EMBL" id="MEI4279780.1"/>
    </source>
</evidence>
<dbReference type="InterPro" id="IPR009057">
    <property type="entry name" value="Homeodomain-like_sf"/>
</dbReference>
<keyword evidence="1 2" id="KW-0238">DNA-binding</keyword>
<evidence type="ECO:0000256" key="2">
    <source>
        <dbReference type="PROSITE-ProRule" id="PRU00335"/>
    </source>
</evidence>
<dbReference type="EMBL" id="JBAPLV010000016">
    <property type="protein sequence ID" value="MEI4279780.1"/>
    <property type="molecule type" value="Genomic_DNA"/>
</dbReference>
<sequence length="197" mass="20173">MAAPTGTTPKGEARREALVAAAAELVAGHGPDAVSHRSVAAAAGLPLAATTYYFRDLTDLLVAAVDRVSAAEVAGAEAVVAAAGRGRRSARTTAGLVADVLLGTGRHTDADLQAHYERLLAGGRHPAVRPVLQAAGARLHGLVGELLTGGEHREVPVAVVVAVVDGTVVSALVERDGHARAAAEEAVTDLLSRRRRW</sequence>
<dbReference type="Pfam" id="PF00440">
    <property type="entry name" value="TetR_N"/>
    <property type="match status" value="1"/>
</dbReference>
<dbReference type="Gene3D" id="1.10.357.10">
    <property type="entry name" value="Tetracycline Repressor, domain 2"/>
    <property type="match status" value="1"/>
</dbReference>
<accession>A0ABU8EB00</accession>
<dbReference type="Proteomes" id="UP001373496">
    <property type="component" value="Unassembled WGS sequence"/>
</dbReference>
<evidence type="ECO:0000256" key="1">
    <source>
        <dbReference type="ARBA" id="ARBA00023125"/>
    </source>
</evidence>
<feature type="domain" description="HTH tetR-type" evidence="3">
    <location>
        <begin position="12"/>
        <end position="72"/>
    </location>
</feature>
<keyword evidence="5" id="KW-1185">Reference proteome</keyword>
<organism evidence="4 5">
    <name type="scientific">Klenkia terrae</name>
    <dbReference type="NCBI Taxonomy" id="1052259"/>
    <lineage>
        <taxon>Bacteria</taxon>
        <taxon>Bacillati</taxon>
        <taxon>Actinomycetota</taxon>
        <taxon>Actinomycetes</taxon>
        <taxon>Geodermatophilales</taxon>
        <taxon>Geodermatophilaceae</taxon>
        <taxon>Klenkia</taxon>
    </lineage>
</organism>
<dbReference type="InterPro" id="IPR001647">
    <property type="entry name" value="HTH_TetR"/>
</dbReference>
<dbReference type="RefSeq" id="WP_225234013.1">
    <property type="nucleotide sequence ID" value="NZ_JBAPLV010000016.1"/>
</dbReference>
<comment type="caution">
    <text evidence="4">The sequence shown here is derived from an EMBL/GenBank/DDBJ whole genome shotgun (WGS) entry which is preliminary data.</text>
</comment>
<dbReference type="InterPro" id="IPR041583">
    <property type="entry name" value="TetR_C_31"/>
</dbReference>
<name>A0ABU8EB00_9ACTN</name>
<dbReference type="PROSITE" id="PS50977">
    <property type="entry name" value="HTH_TETR_2"/>
    <property type="match status" value="1"/>
</dbReference>
<proteinExistence type="predicted"/>